<keyword evidence="2" id="KW-1185">Reference proteome</keyword>
<dbReference type="Proteomes" id="UP001062846">
    <property type="component" value="Chromosome 4"/>
</dbReference>
<protein>
    <submittedName>
        <fullName evidence="1">Uncharacterized protein</fullName>
    </submittedName>
</protein>
<dbReference type="EMBL" id="CM046391">
    <property type="protein sequence ID" value="KAI8559945.1"/>
    <property type="molecule type" value="Genomic_DNA"/>
</dbReference>
<evidence type="ECO:0000313" key="1">
    <source>
        <dbReference type="EMBL" id="KAI8559945.1"/>
    </source>
</evidence>
<organism evidence="1 2">
    <name type="scientific">Rhododendron molle</name>
    <name type="common">Chinese azalea</name>
    <name type="synonym">Azalea mollis</name>
    <dbReference type="NCBI Taxonomy" id="49168"/>
    <lineage>
        <taxon>Eukaryota</taxon>
        <taxon>Viridiplantae</taxon>
        <taxon>Streptophyta</taxon>
        <taxon>Embryophyta</taxon>
        <taxon>Tracheophyta</taxon>
        <taxon>Spermatophyta</taxon>
        <taxon>Magnoliopsida</taxon>
        <taxon>eudicotyledons</taxon>
        <taxon>Gunneridae</taxon>
        <taxon>Pentapetalae</taxon>
        <taxon>asterids</taxon>
        <taxon>Ericales</taxon>
        <taxon>Ericaceae</taxon>
        <taxon>Ericoideae</taxon>
        <taxon>Rhodoreae</taxon>
        <taxon>Rhododendron</taxon>
    </lineage>
</organism>
<gene>
    <name evidence="1" type="ORF">RHMOL_Rhmol04G0215900</name>
</gene>
<reference evidence="1" key="1">
    <citation type="submission" date="2022-02" db="EMBL/GenBank/DDBJ databases">
        <title>Plant Genome Project.</title>
        <authorList>
            <person name="Zhang R.-G."/>
        </authorList>
    </citation>
    <scope>NUCLEOTIDE SEQUENCE</scope>
    <source>
        <strain evidence="1">AT1</strain>
    </source>
</reference>
<comment type="caution">
    <text evidence="1">The sequence shown here is derived from an EMBL/GenBank/DDBJ whole genome shotgun (WGS) entry which is preliminary data.</text>
</comment>
<proteinExistence type="predicted"/>
<sequence length="50" mass="5471">MSTTAAEIPSLRYPSHLLPTPMLSLSWGQRPSPGFIPKPKPLPRRGLGTM</sequence>
<name>A0ACC0P365_RHOML</name>
<accession>A0ACC0P365</accession>
<evidence type="ECO:0000313" key="2">
    <source>
        <dbReference type="Proteomes" id="UP001062846"/>
    </source>
</evidence>